<dbReference type="GO" id="GO:0004252">
    <property type="term" value="F:serine-type endopeptidase activity"/>
    <property type="evidence" value="ECO:0007669"/>
    <property type="project" value="UniProtKB-UniRule"/>
</dbReference>
<reference evidence="9" key="1">
    <citation type="journal article" date="2014" name="Int. J. Syst. Evol. Microbiol.">
        <title>Complete genome sequence of Corynebacterium casei LMG S-19264T (=DSM 44701T), isolated from a smear-ripened cheese.</title>
        <authorList>
            <consortium name="US DOE Joint Genome Institute (JGI-PGF)"/>
            <person name="Walter F."/>
            <person name="Albersmeier A."/>
            <person name="Kalinowski J."/>
            <person name="Ruckert C."/>
        </authorList>
    </citation>
    <scope>NUCLEOTIDE SEQUENCE</scope>
    <source>
        <strain evidence="9">JCM 3090</strain>
    </source>
</reference>
<feature type="region of interest" description="Disordered" evidence="6">
    <location>
        <begin position="103"/>
        <end position="137"/>
    </location>
</feature>
<evidence type="ECO:0000256" key="3">
    <source>
        <dbReference type="ARBA" id="ARBA00022801"/>
    </source>
</evidence>
<protein>
    <submittedName>
        <fullName evidence="9">Serine protease</fullName>
    </submittedName>
</protein>
<dbReference type="InterPro" id="IPR036852">
    <property type="entry name" value="Peptidase_S8/S53_dom_sf"/>
</dbReference>
<evidence type="ECO:0000256" key="7">
    <source>
        <dbReference type="SAM" id="SignalP"/>
    </source>
</evidence>
<feature type="domain" description="Peptidase S8/S53" evidence="8">
    <location>
        <begin position="162"/>
        <end position="522"/>
    </location>
</feature>
<organism evidence="9 10">
    <name type="scientific">Pilimelia anulata</name>
    <dbReference type="NCBI Taxonomy" id="53371"/>
    <lineage>
        <taxon>Bacteria</taxon>
        <taxon>Bacillati</taxon>
        <taxon>Actinomycetota</taxon>
        <taxon>Actinomycetes</taxon>
        <taxon>Micromonosporales</taxon>
        <taxon>Micromonosporaceae</taxon>
        <taxon>Pilimelia</taxon>
    </lineage>
</organism>
<comment type="similarity">
    <text evidence="1 5">Belongs to the peptidase S8 family.</text>
</comment>
<dbReference type="AlphaFoldDB" id="A0A8J3B531"/>
<proteinExistence type="inferred from homology"/>
<evidence type="ECO:0000256" key="6">
    <source>
        <dbReference type="SAM" id="MobiDB-lite"/>
    </source>
</evidence>
<name>A0A8J3B531_9ACTN</name>
<evidence type="ECO:0000256" key="5">
    <source>
        <dbReference type="PROSITE-ProRule" id="PRU01240"/>
    </source>
</evidence>
<dbReference type="Pfam" id="PF00082">
    <property type="entry name" value="Peptidase_S8"/>
    <property type="match status" value="1"/>
</dbReference>
<dbReference type="RefSeq" id="WP_189169443.1">
    <property type="nucleotide sequence ID" value="NZ_BMQB01000003.1"/>
</dbReference>
<dbReference type="GO" id="GO:0006508">
    <property type="term" value="P:proteolysis"/>
    <property type="evidence" value="ECO:0007669"/>
    <property type="project" value="UniProtKB-KW"/>
</dbReference>
<dbReference type="InterPro" id="IPR050131">
    <property type="entry name" value="Peptidase_S8_subtilisin-like"/>
</dbReference>
<dbReference type="InterPro" id="IPR022398">
    <property type="entry name" value="Peptidase_S8_His-AS"/>
</dbReference>
<dbReference type="SUPFAM" id="SSF52743">
    <property type="entry name" value="Subtilisin-like"/>
    <property type="match status" value="1"/>
</dbReference>
<keyword evidence="7" id="KW-0732">Signal</keyword>
<dbReference type="InterPro" id="IPR023828">
    <property type="entry name" value="Peptidase_S8_Ser-AS"/>
</dbReference>
<dbReference type="PANTHER" id="PTHR43806:SF11">
    <property type="entry name" value="CEREVISIN-RELATED"/>
    <property type="match status" value="1"/>
</dbReference>
<gene>
    <name evidence="9" type="ORF">GCM10010123_16000</name>
</gene>
<feature type="chain" id="PRO_5035204526" evidence="7">
    <location>
        <begin position="33"/>
        <end position="567"/>
    </location>
</feature>
<dbReference type="Proteomes" id="UP000649739">
    <property type="component" value="Unassembled WGS sequence"/>
</dbReference>
<reference evidence="9" key="2">
    <citation type="submission" date="2020-09" db="EMBL/GenBank/DDBJ databases">
        <authorList>
            <person name="Sun Q."/>
            <person name="Ohkuma M."/>
        </authorList>
    </citation>
    <scope>NUCLEOTIDE SEQUENCE</scope>
    <source>
        <strain evidence="9">JCM 3090</strain>
    </source>
</reference>
<feature type="active site" description="Charge relay system" evidence="5">
    <location>
        <position position="219"/>
    </location>
</feature>
<dbReference type="Gene3D" id="3.40.50.200">
    <property type="entry name" value="Peptidase S8/S53 domain"/>
    <property type="match status" value="1"/>
</dbReference>
<feature type="compositionally biased region" description="Low complexity" evidence="6">
    <location>
        <begin position="116"/>
        <end position="135"/>
    </location>
</feature>
<evidence type="ECO:0000259" key="8">
    <source>
        <dbReference type="Pfam" id="PF00082"/>
    </source>
</evidence>
<evidence type="ECO:0000313" key="9">
    <source>
        <dbReference type="EMBL" id="GGJ87225.1"/>
    </source>
</evidence>
<dbReference type="PROSITE" id="PS51318">
    <property type="entry name" value="TAT"/>
    <property type="match status" value="1"/>
</dbReference>
<dbReference type="InterPro" id="IPR006311">
    <property type="entry name" value="TAT_signal"/>
</dbReference>
<dbReference type="PRINTS" id="PR00723">
    <property type="entry name" value="SUBTILISIN"/>
</dbReference>
<dbReference type="InterPro" id="IPR000209">
    <property type="entry name" value="Peptidase_S8/S53_dom"/>
</dbReference>
<feature type="signal peptide" evidence="7">
    <location>
        <begin position="1"/>
        <end position="32"/>
    </location>
</feature>
<evidence type="ECO:0000256" key="1">
    <source>
        <dbReference type="ARBA" id="ARBA00011073"/>
    </source>
</evidence>
<evidence type="ECO:0000256" key="2">
    <source>
        <dbReference type="ARBA" id="ARBA00022670"/>
    </source>
</evidence>
<dbReference type="EMBL" id="BMQB01000003">
    <property type="protein sequence ID" value="GGJ87225.1"/>
    <property type="molecule type" value="Genomic_DNA"/>
</dbReference>
<dbReference type="PROSITE" id="PS51892">
    <property type="entry name" value="SUBTILASE"/>
    <property type="match status" value="1"/>
</dbReference>
<keyword evidence="2 5" id="KW-0645">Protease</keyword>
<keyword evidence="10" id="KW-1185">Reference proteome</keyword>
<dbReference type="PANTHER" id="PTHR43806">
    <property type="entry name" value="PEPTIDASE S8"/>
    <property type="match status" value="1"/>
</dbReference>
<dbReference type="InterPro" id="IPR015500">
    <property type="entry name" value="Peptidase_S8_subtilisin-rel"/>
</dbReference>
<evidence type="ECO:0000313" key="10">
    <source>
        <dbReference type="Proteomes" id="UP000649739"/>
    </source>
</evidence>
<dbReference type="PROSITE" id="PS00137">
    <property type="entry name" value="SUBTILASE_HIS"/>
    <property type="match status" value="1"/>
</dbReference>
<evidence type="ECO:0000256" key="4">
    <source>
        <dbReference type="ARBA" id="ARBA00022825"/>
    </source>
</evidence>
<accession>A0A8J3B531</accession>
<comment type="caution">
    <text evidence="9">The sequence shown here is derived from an EMBL/GenBank/DDBJ whole genome shotgun (WGS) entry which is preliminary data.</text>
</comment>
<keyword evidence="4 5" id="KW-0720">Serine protease</keyword>
<feature type="active site" description="Charge relay system" evidence="5">
    <location>
        <position position="470"/>
    </location>
</feature>
<dbReference type="PROSITE" id="PS00138">
    <property type="entry name" value="SUBTILASE_SER"/>
    <property type="match status" value="1"/>
</dbReference>
<feature type="active site" description="Charge relay system" evidence="5">
    <location>
        <position position="170"/>
    </location>
</feature>
<keyword evidence="3 5" id="KW-0378">Hydrolase</keyword>
<sequence>MYSPKSTRRAVVAAAAAATLAAALLPAGPAPAAGPPTAFTVVAEDGVPAADAAAAIAAAGGTVVAHNPAAGTYRVVSRRADFAGRAYRSGALLAAVPQRPIGHTPRVRKVDPVEEPLPAGAGAGRPGRLTAPRGATDPLDDKLWGLRMVRSDLARQKEPGSRDVTVGVLDTGLDASQPDLAANFDAGLSRNFAPDIEAIDGPCEVRGCVDPVGTDDGGHGTHVAGSIAAAADGVGISGVAPNVRLVELKGGQDSGFFFLDSVVDSLTYAGDAGIDVVNMSFYVDPWAYNCPNNPADSPEQQAQQRATIKAMSRALNHAHKRGVTLVGALGNAHVDLGAPGRDLTSPNHPAGTAHPRDIDNATCVDLPVEGPHVIGVAALGPSARKSDYSNYGVEQISVSAPGGFRRDYAGTPDHDQPENLILSTYPRRVLAEKNMVDAAGNVAPGYERSVFKQCTAAGACGYYTFLQGTSMASPYAAGVAALIVSKYGSRAGEGDRTMKPALVEQHLYRTAAARPCPKEGTVSYPQKDGTVYTATCTGTENFNGFHGYGIVDAYAAVTKPLKPGEQP</sequence>